<reference evidence="1 2" key="1">
    <citation type="journal article" date="2008" name="Nature">
        <title>The genome of the model beetle and pest Tribolium castaneum.</title>
        <authorList>
            <consortium name="Tribolium Genome Sequencing Consortium"/>
            <person name="Richards S."/>
            <person name="Gibbs R.A."/>
            <person name="Weinstock G.M."/>
            <person name="Brown S.J."/>
            <person name="Denell R."/>
            <person name="Beeman R.W."/>
            <person name="Gibbs R."/>
            <person name="Beeman R.W."/>
            <person name="Brown S.J."/>
            <person name="Bucher G."/>
            <person name="Friedrich M."/>
            <person name="Grimmelikhuijzen C.J."/>
            <person name="Klingler M."/>
            <person name="Lorenzen M."/>
            <person name="Richards S."/>
            <person name="Roth S."/>
            <person name="Schroder R."/>
            <person name="Tautz D."/>
            <person name="Zdobnov E.M."/>
            <person name="Muzny D."/>
            <person name="Gibbs R.A."/>
            <person name="Weinstock G.M."/>
            <person name="Attaway T."/>
            <person name="Bell S."/>
            <person name="Buhay C.J."/>
            <person name="Chandrabose M.N."/>
            <person name="Chavez D."/>
            <person name="Clerk-Blankenburg K.P."/>
            <person name="Cree A."/>
            <person name="Dao M."/>
            <person name="Davis C."/>
            <person name="Chacko J."/>
            <person name="Dinh H."/>
            <person name="Dugan-Rocha S."/>
            <person name="Fowler G."/>
            <person name="Garner T.T."/>
            <person name="Garnes J."/>
            <person name="Gnirke A."/>
            <person name="Hawes A."/>
            <person name="Hernandez J."/>
            <person name="Hines S."/>
            <person name="Holder M."/>
            <person name="Hume J."/>
            <person name="Jhangiani S.N."/>
            <person name="Joshi V."/>
            <person name="Khan Z.M."/>
            <person name="Jackson L."/>
            <person name="Kovar C."/>
            <person name="Kowis A."/>
            <person name="Lee S."/>
            <person name="Lewis L.R."/>
            <person name="Margolis J."/>
            <person name="Morgan M."/>
            <person name="Nazareth L.V."/>
            <person name="Nguyen N."/>
            <person name="Okwuonu G."/>
            <person name="Parker D."/>
            <person name="Richards S."/>
            <person name="Ruiz S.J."/>
            <person name="Santibanez J."/>
            <person name="Savard J."/>
            <person name="Scherer S.E."/>
            <person name="Schneider B."/>
            <person name="Sodergren E."/>
            <person name="Tautz D."/>
            <person name="Vattahil S."/>
            <person name="Villasana D."/>
            <person name="White C.S."/>
            <person name="Wright R."/>
            <person name="Park Y."/>
            <person name="Beeman R.W."/>
            <person name="Lord J."/>
            <person name="Oppert B."/>
            <person name="Lorenzen M."/>
            <person name="Brown S."/>
            <person name="Wang L."/>
            <person name="Savard J."/>
            <person name="Tautz D."/>
            <person name="Richards S."/>
            <person name="Weinstock G."/>
            <person name="Gibbs R.A."/>
            <person name="Liu Y."/>
            <person name="Worley K."/>
            <person name="Weinstock G."/>
            <person name="Elsik C.G."/>
            <person name="Reese J.T."/>
            <person name="Elhaik E."/>
            <person name="Landan G."/>
            <person name="Graur D."/>
            <person name="Arensburger P."/>
            <person name="Atkinson P."/>
            <person name="Beeman R.W."/>
            <person name="Beidler J."/>
            <person name="Brown S.J."/>
            <person name="Demuth J.P."/>
            <person name="Drury D.W."/>
            <person name="Du Y.Z."/>
            <person name="Fujiwara H."/>
            <person name="Lorenzen M."/>
            <person name="Maselli V."/>
            <person name="Osanai M."/>
            <person name="Park Y."/>
            <person name="Robertson H.M."/>
            <person name="Tu Z."/>
            <person name="Wang J.J."/>
            <person name="Wang S."/>
            <person name="Richards S."/>
            <person name="Song H."/>
            <person name="Zhang L."/>
            <person name="Sodergren E."/>
            <person name="Werner D."/>
            <person name="Stanke M."/>
            <person name="Morgenstern B."/>
            <person name="Solovyev V."/>
            <person name="Kosarev P."/>
            <person name="Brown G."/>
            <person name="Chen H.C."/>
            <person name="Ermolaeva O."/>
            <person name="Hlavina W."/>
            <person name="Kapustin Y."/>
            <person name="Kiryutin B."/>
            <person name="Kitts P."/>
            <person name="Maglott D."/>
            <person name="Pruitt K."/>
            <person name="Sapojnikov V."/>
            <person name="Souvorov A."/>
            <person name="Mackey A.J."/>
            <person name="Waterhouse R.M."/>
            <person name="Wyder S."/>
            <person name="Zdobnov E.M."/>
            <person name="Zdobnov E.M."/>
            <person name="Wyder S."/>
            <person name="Kriventseva E.V."/>
            <person name="Kadowaki T."/>
            <person name="Bork P."/>
            <person name="Aranda M."/>
            <person name="Bao R."/>
            <person name="Beermann A."/>
            <person name="Berns N."/>
            <person name="Bolognesi R."/>
            <person name="Bonneton F."/>
            <person name="Bopp D."/>
            <person name="Brown S.J."/>
            <person name="Bucher G."/>
            <person name="Butts T."/>
            <person name="Chaumot A."/>
            <person name="Denell R.E."/>
            <person name="Ferrier D.E."/>
            <person name="Friedrich M."/>
            <person name="Gordon C.M."/>
            <person name="Jindra M."/>
            <person name="Klingler M."/>
            <person name="Lan Q."/>
            <person name="Lattorff H.M."/>
            <person name="Laudet V."/>
            <person name="von Levetsow C."/>
            <person name="Liu Z."/>
            <person name="Lutz R."/>
            <person name="Lynch J.A."/>
            <person name="da Fonseca R.N."/>
            <person name="Posnien N."/>
            <person name="Reuter R."/>
            <person name="Roth S."/>
            <person name="Savard J."/>
            <person name="Schinko J.B."/>
            <person name="Schmitt C."/>
            <person name="Schoppmeier M."/>
            <person name="Schroder R."/>
            <person name="Shippy T.D."/>
            <person name="Simonnet F."/>
            <person name="Marques-Souza H."/>
            <person name="Tautz D."/>
            <person name="Tomoyasu Y."/>
            <person name="Trauner J."/>
            <person name="Van der Zee M."/>
            <person name="Vervoort M."/>
            <person name="Wittkopp N."/>
            <person name="Wimmer E.A."/>
            <person name="Yang X."/>
            <person name="Jones A.K."/>
            <person name="Sattelle D.B."/>
            <person name="Ebert P.R."/>
            <person name="Nelson D."/>
            <person name="Scott J.G."/>
            <person name="Beeman R.W."/>
            <person name="Muthukrishnan S."/>
            <person name="Kramer K.J."/>
            <person name="Arakane Y."/>
            <person name="Beeman R.W."/>
            <person name="Zhu Q."/>
            <person name="Hogenkamp D."/>
            <person name="Dixit R."/>
            <person name="Oppert B."/>
            <person name="Jiang H."/>
            <person name="Zou Z."/>
            <person name="Marshall J."/>
            <person name="Elpidina E."/>
            <person name="Vinokurov K."/>
            <person name="Oppert C."/>
            <person name="Zou Z."/>
            <person name="Evans J."/>
            <person name="Lu Z."/>
            <person name="Zhao P."/>
            <person name="Sumathipala N."/>
            <person name="Altincicek B."/>
            <person name="Vilcinskas A."/>
            <person name="Williams M."/>
            <person name="Hultmark D."/>
            <person name="Hetru C."/>
            <person name="Jiang H."/>
            <person name="Grimmelikhuijzen C.J."/>
            <person name="Hauser F."/>
            <person name="Cazzamali G."/>
            <person name="Williamson M."/>
            <person name="Park Y."/>
            <person name="Li B."/>
            <person name="Tanaka Y."/>
            <person name="Predel R."/>
            <person name="Neupert S."/>
            <person name="Schachtner J."/>
            <person name="Verleyen P."/>
            <person name="Raible F."/>
            <person name="Bork P."/>
            <person name="Friedrich M."/>
            <person name="Walden K.K."/>
            <person name="Robertson H.M."/>
            <person name="Angeli S."/>
            <person name="Foret S."/>
            <person name="Bucher G."/>
            <person name="Schuetz S."/>
            <person name="Maleszka R."/>
            <person name="Wimmer E.A."/>
            <person name="Beeman R.W."/>
            <person name="Lorenzen M."/>
            <person name="Tomoyasu Y."/>
            <person name="Miller S.C."/>
            <person name="Grossmann D."/>
            <person name="Bucher G."/>
        </authorList>
    </citation>
    <scope>NUCLEOTIDE SEQUENCE [LARGE SCALE GENOMIC DNA]</scope>
    <source>
        <strain evidence="1 2">Georgia GA2</strain>
    </source>
</reference>
<protein>
    <submittedName>
        <fullName evidence="1">Uncharacterized protein</fullName>
    </submittedName>
</protein>
<gene>
    <name evidence="1" type="primary">GLEAN_05578</name>
    <name evidence="1" type="ORF">TcasGA2_TC005578</name>
</gene>
<dbReference type="EMBL" id="KQ971361">
    <property type="protein sequence ID" value="EFA07991.1"/>
    <property type="molecule type" value="Genomic_DNA"/>
</dbReference>
<organism evidence="1 2">
    <name type="scientific">Tribolium castaneum</name>
    <name type="common">Red flour beetle</name>
    <dbReference type="NCBI Taxonomy" id="7070"/>
    <lineage>
        <taxon>Eukaryota</taxon>
        <taxon>Metazoa</taxon>
        <taxon>Ecdysozoa</taxon>
        <taxon>Arthropoda</taxon>
        <taxon>Hexapoda</taxon>
        <taxon>Insecta</taxon>
        <taxon>Pterygota</taxon>
        <taxon>Neoptera</taxon>
        <taxon>Endopterygota</taxon>
        <taxon>Coleoptera</taxon>
        <taxon>Polyphaga</taxon>
        <taxon>Cucujiformia</taxon>
        <taxon>Tenebrionidae</taxon>
        <taxon>Tenebrionidae incertae sedis</taxon>
        <taxon>Tribolium</taxon>
    </lineage>
</organism>
<evidence type="ECO:0000313" key="2">
    <source>
        <dbReference type="Proteomes" id="UP000007266"/>
    </source>
</evidence>
<proteinExistence type="predicted"/>
<accession>D6WXF1</accession>
<dbReference type="AlphaFoldDB" id="D6WXF1"/>
<dbReference type="HOGENOM" id="CLU_2187260_0_0_1"/>
<dbReference type="Proteomes" id="UP000007266">
    <property type="component" value="Linkage group 8"/>
</dbReference>
<keyword evidence="2" id="KW-1185">Reference proteome</keyword>
<sequence>MLICSSRQRRLLLNTTCKERTQHSKYGQEFTPKMRISCRGDVVFHWIILSKRVQNKPPASRLFMLELPLARVFIYASNGSTCEIGGGTMPAVPEARACFSLISVISGGA</sequence>
<name>D6WXF1_TRICA</name>
<evidence type="ECO:0000313" key="1">
    <source>
        <dbReference type="EMBL" id="EFA07991.1"/>
    </source>
</evidence>
<dbReference type="InParanoid" id="D6WXF1"/>
<reference evidence="1 2" key="2">
    <citation type="journal article" date="2010" name="Nucleic Acids Res.">
        <title>BeetleBase in 2010: revisions to provide comprehensive genomic information for Tribolium castaneum.</title>
        <authorList>
            <person name="Kim H.S."/>
            <person name="Murphy T."/>
            <person name="Xia J."/>
            <person name="Caragea D."/>
            <person name="Park Y."/>
            <person name="Beeman R.W."/>
            <person name="Lorenzen M.D."/>
            <person name="Butcher S."/>
            <person name="Manak J.R."/>
            <person name="Brown S.J."/>
        </authorList>
    </citation>
    <scope>GENOME REANNOTATION</scope>
    <source>
        <strain evidence="1 2">Georgia GA2</strain>
    </source>
</reference>